<dbReference type="InterPro" id="IPR046331">
    <property type="entry name" value="GPAM1-like"/>
</dbReference>
<organism evidence="3 4">
    <name type="scientific">Parascedosporium putredinis</name>
    <dbReference type="NCBI Taxonomy" id="1442378"/>
    <lineage>
        <taxon>Eukaryota</taxon>
        <taxon>Fungi</taxon>
        <taxon>Dikarya</taxon>
        <taxon>Ascomycota</taxon>
        <taxon>Pezizomycotina</taxon>
        <taxon>Sordariomycetes</taxon>
        <taxon>Hypocreomycetidae</taxon>
        <taxon>Microascales</taxon>
        <taxon>Microascaceae</taxon>
        <taxon>Parascedosporium</taxon>
    </lineage>
</organism>
<dbReference type="Pfam" id="PF12572">
    <property type="entry name" value="DUF3752"/>
    <property type="match status" value="1"/>
</dbReference>
<feature type="domain" description="DUF3752" evidence="2">
    <location>
        <begin position="258"/>
        <end position="318"/>
    </location>
</feature>
<dbReference type="AlphaFoldDB" id="A0A9P1H9S8"/>
<accession>A0A9P1H9S8</accession>
<reference evidence="3" key="1">
    <citation type="submission" date="2022-11" db="EMBL/GenBank/DDBJ databases">
        <authorList>
            <person name="Scott C."/>
            <person name="Bruce N."/>
        </authorList>
    </citation>
    <scope>NUCLEOTIDE SEQUENCE</scope>
</reference>
<feature type="compositionally biased region" description="Acidic residues" evidence="1">
    <location>
        <begin position="21"/>
        <end position="34"/>
    </location>
</feature>
<sequence length="323" mass="35095">MTKPNELRSIGSTACKGANNDEIDLGDESSDDDGGYGPVAPKVPSQGASAAGPAIGPSMPPSSTHNADEIDLDDDDVGPLQPPPVDANTISPPSHKRSVGPTMRPRVNQYRQNTPLSFWPGVWPRSPPRPQAHLWPFSPPVSSSAQTTRPNPSPDSDADSDSDSDDYGPALPSAATSSRPAYTSRMPQEAAPEPTKRDEWMLAPPSASDRREQDPTKLKNRSFRSGPSAATSANAQKLGLQAFGRRLPKKNLRACRIRLYEERQEAKKRGKMKPQDEEDDPSKRPFDREKDMAIGGNLGAAKKRELLNKSSNFGDRFQKGSYL</sequence>
<feature type="compositionally biased region" description="Basic and acidic residues" evidence="1">
    <location>
        <begin position="208"/>
        <end position="217"/>
    </location>
</feature>
<feature type="region of interest" description="Disordered" evidence="1">
    <location>
        <begin position="1"/>
        <end position="242"/>
    </location>
</feature>
<dbReference type="PANTHER" id="PTHR46370">
    <property type="entry name" value="GPALPP MOTIFS-CONTAINING PROTEIN 1"/>
    <property type="match status" value="1"/>
</dbReference>
<gene>
    <name evidence="3" type="ORF">PPNO1_LOCUS8145</name>
</gene>
<evidence type="ECO:0000256" key="1">
    <source>
        <dbReference type="SAM" id="MobiDB-lite"/>
    </source>
</evidence>
<dbReference type="EMBL" id="CALLCH030000018">
    <property type="protein sequence ID" value="CAI4218565.1"/>
    <property type="molecule type" value="Genomic_DNA"/>
</dbReference>
<feature type="region of interest" description="Disordered" evidence="1">
    <location>
        <begin position="262"/>
        <end position="323"/>
    </location>
</feature>
<evidence type="ECO:0000313" key="3">
    <source>
        <dbReference type="EMBL" id="CAI4218565.1"/>
    </source>
</evidence>
<feature type="compositionally biased region" description="Low complexity" evidence="1">
    <location>
        <begin position="44"/>
        <end position="63"/>
    </location>
</feature>
<name>A0A9P1H9S8_9PEZI</name>
<feature type="compositionally biased region" description="Polar residues" evidence="1">
    <location>
        <begin position="140"/>
        <end position="150"/>
    </location>
</feature>
<dbReference type="InterPro" id="IPR022226">
    <property type="entry name" value="DUF3752"/>
</dbReference>
<feature type="compositionally biased region" description="Polar residues" evidence="1">
    <location>
        <begin position="223"/>
        <end position="235"/>
    </location>
</feature>
<dbReference type="OrthoDB" id="73491at2759"/>
<comment type="caution">
    <text evidence="3">The sequence shown here is derived from an EMBL/GenBank/DDBJ whole genome shotgun (WGS) entry which is preliminary data.</text>
</comment>
<proteinExistence type="predicted"/>
<dbReference type="PANTHER" id="PTHR46370:SF1">
    <property type="entry name" value="GPALPP MOTIFS-CONTAINING PROTEIN 1"/>
    <property type="match status" value="1"/>
</dbReference>
<dbReference type="Proteomes" id="UP000838763">
    <property type="component" value="Unassembled WGS sequence"/>
</dbReference>
<protein>
    <recommendedName>
        <fullName evidence="2">DUF3752 domain-containing protein</fullName>
    </recommendedName>
</protein>
<evidence type="ECO:0000259" key="2">
    <source>
        <dbReference type="Pfam" id="PF12572"/>
    </source>
</evidence>
<feature type="compositionally biased region" description="Basic and acidic residues" evidence="1">
    <location>
        <begin position="281"/>
        <end position="292"/>
    </location>
</feature>
<feature type="compositionally biased region" description="Acidic residues" evidence="1">
    <location>
        <begin position="156"/>
        <end position="166"/>
    </location>
</feature>
<evidence type="ECO:0000313" key="4">
    <source>
        <dbReference type="Proteomes" id="UP000838763"/>
    </source>
</evidence>
<keyword evidence="4" id="KW-1185">Reference proteome</keyword>